<proteinExistence type="inferred from homology"/>
<name>A0A3B1A0Q6_9ZZZZ</name>
<gene>
    <name evidence="3" type="ORF">MNBD_GAMMA23-1692</name>
</gene>
<dbReference type="InterPro" id="IPR038277">
    <property type="entry name" value="UreF_sf"/>
</dbReference>
<reference evidence="3" key="1">
    <citation type="submission" date="2018-06" db="EMBL/GenBank/DDBJ databases">
        <authorList>
            <person name="Zhirakovskaya E."/>
        </authorList>
    </citation>
    <scope>NUCLEOTIDE SEQUENCE</scope>
</reference>
<protein>
    <submittedName>
        <fullName evidence="3">Urease accessory protein UreF</fullName>
    </submittedName>
</protein>
<keyword evidence="1" id="KW-0996">Nickel insertion</keyword>
<dbReference type="Gene3D" id="1.10.4190.10">
    <property type="entry name" value="Urease accessory protein UreF"/>
    <property type="match status" value="1"/>
</dbReference>
<dbReference type="PANTHER" id="PTHR33620">
    <property type="entry name" value="UREASE ACCESSORY PROTEIN F"/>
    <property type="match status" value="1"/>
</dbReference>
<dbReference type="InterPro" id="IPR002639">
    <property type="entry name" value="UreF"/>
</dbReference>
<keyword evidence="2" id="KW-0143">Chaperone</keyword>
<sequence>MMQLWRLISPSLPVGAYAYSQGFEYAIDCEWVTNDKTSLEWISGILVNNLAYLDLPLVKRFYSAWQIQDNDAIDYWLAYLKASRETKELLLEDQQVGESLARLLASLEVKQAASWQHDARCSYPLMFALAGKHWNITLADLLLGYAWAWCENQIVVAMKVIPLGQTQGQQLIQSLMPKMDEAVLTAMSLGDDDLGRVCPGQVMASSLHEQQYSRLFRS</sequence>
<evidence type="ECO:0000256" key="1">
    <source>
        <dbReference type="ARBA" id="ARBA00022988"/>
    </source>
</evidence>
<dbReference type="PIRSF" id="PIRSF009467">
    <property type="entry name" value="Ureas_acces_UreF"/>
    <property type="match status" value="1"/>
</dbReference>
<evidence type="ECO:0000256" key="2">
    <source>
        <dbReference type="ARBA" id="ARBA00023186"/>
    </source>
</evidence>
<organism evidence="3">
    <name type="scientific">hydrothermal vent metagenome</name>
    <dbReference type="NCBI Taxonomy" id="652676"/>
    <lineage>
        <taxon>unclassified sequences</taxon>
        <taxon>metagenomes</taxon>
        <taxon>ecological metagenomes</taxon>
    </lineage>
</organism>
<evidence type="ECO:0000313" key="3">
    <source>
        <dbReference type="EMBL" id="VAW91709.1"/>
    </source>
</evidence>
<dbReference type="PANTHER" id="PTHR33620:SF1">
    <property type="entry name" value="UREASE ACCESSORY PROTEIN F"/>
    <property type="match status" value="1"/>
</dbReference>
<dbReference type="GO" id="GO:0016151">
    <property type="term" value="F:nickel cation binding"/>
    <property type="evidence" value="ECO:0007669"/>
    <property type="project" value="InterPro"/>
</dbReference>
<accession>A0A3B1A0Q6</accession>
<dbReference type="HAMAP" id="MF_01385">
    <property type="entry name" value="UreF"/>
    <property type="match status" value="1"/>
</dbReference>
<dbReference type="EMBL" id="UOFT01000015">
    <property type="protein sequence ID" value="VAW91709.1"/>
    <property type="molecule type" value="Genomic_DNA"/>
</dbReference>
<dbReference type="AlphaFoldDB" id="A0A3B1A0Q6"/>
<dbReference type="Pfam" id="PF01730">
    <property type="entry name" value="UreF"/>
    <property type="match status" value="1"/>
</dbReference>